<evidence type="ECO:0000259" key="7">
    <source>
        <dbReference type="Pfam" id="PF08543"/>
    </source>
</evidence>
<dbReference type="GO" id="GO:0008902">
    <property type="term" value="F:hydroxymethylpyrimidine kinase activity"/>
    <property type="evidence" value="ECO:0007669"/>
    <property type="project" value="UniProtKB-EC"/>
</dbReference>
<evidence type="ECO:0000256" key="5">
    <source>
        <dbReference type="ARBA" id="ARBA00022777"/>
    </source>
</evidence>
<dbReference type="SUPFAM" id="SSF53613">
    <property type="entry name" value="Ribokinase-like"/>
    <property type="match status" value="1"/>
</dbReference>
<organism evidence="8 9">
    <name type="scientific">Deinococcus peraridilitoris (strain DSM 19664 / LMG 22246 / CIP 109416 / KR-200)</name>
    <dbReference type="NCBI Taxonomy" id="937777"/>
    <lineage>
        <taxon>Bacteria</taxon>
        <taxon>Thermotogati</taxon>
        <taxon>Deinococcota</taxon>
        <taxon>Deinococci</taxon>
        <taxon>Deinococcales</taxon>
        <taxon>Deinococcaceae</taxon>
        <taxon>Deinococcus</taxon>
    </lineage>
</organism>
<dbReference type="GO" id="GO:0008972">
    <property type="term" value="F:phosphomethylpyrimidine kinase activity"/>
    <property type="evidence" value="ECO:0007669"/>
    <property type="project" value="InterPro"/>
</dbReference>
<dbReference type="EMBL" id="CP003382">
    <property type="protein sequence ID" value="AFZ65808.1"/>
    <property type="molecule type" value="Genomic_DNA"/>
</dbReference>
<accession>K9ZVZ5</accession>
<keyword evidence="9" id="KW-1185">Reference proteome</keyword>
<comment type="pathway">
    <text evidence="1">Cofactor biosynthesis; thiamine diphosphate biosynthesis.</text>
</comment>
<dbReference type="CDD" id="cd01169">
    <property type="entry name" value="HMPP_kinase"/>
    <property type="match status" value="1"/>
</dbReference>
<dbReference type="NCBIfam" id="TIGR00097">
    <property type="entry name" value="HMP-P_kinase"/>
    <property type="match status" value="1"/>
</dbReference>
<dbReference type="FunFam" id="3.40.1190.20:FF:000003">
    <property type="entry name" value="Phosphomethylpyrimidine kinase ThiD"/>
    <property type="match status" value="1"/>
</dbReference>
<evidence type="ECO:0000256" key="4">
    <source>
        <dbReference type="ARBA" id="ARBA00022741"/>
    </source>
</evidence>
<dbReference type="InterPro" id="IPR004399">
    <property type="entry name" value="HMP/HMP-P_kinase_dom"/>
</dbReference>
<dbReference type="eggNOG" id="COG0351">
    <property type="taxonomic scope" value="Bacteria"/>
</dbReference>
<dbReference type="RefSeq" id="WP_015234119.1">
    <property type="nucleotide sequence ID" value="NC_019793.1"/>
</dbReference>
<reference evidence="9" key="1">
    <citation type="submission" date="2012-03" db="EMBL/GenBank/DDBJ databases">
        <title>Complete sequence of chromosome of Deinococcus peraridilitoris DSM 19664.</title>
        <authorList>
            <person name="Lucas S."/>
            <person name="Copeland A."/>
            <person name="Lapidus A."/>
            <person name="Glavina del Rio T."/>
            <person name="Dalin E."/>
            <person name="Tice H."/>
            <person name="Bruce D."/>
            <person name="Goodwin L."/>
            <person name="Pitluck S."/>
            <person name="Peters L."/>
            <person name="Mikhailova N."/>
            <person name="Lu M."/>
            <person name="Kyrpides N."/>
            <person name="Mavromatis K."/>
            <person name="Ivanova N."/>
            <person name="Brettin T."/>
            <person name="Detter J.C."/>
            <person name="Han C."/>
            <person name="Larimer F."/>
            <person name="Land M."/>
            <person name="Hauser L."/>
            <person name="Markowitz V."/>
            <person name="Cheng J.-F."/>
            <person name="Hugenholtz P."/>
            <person name="Woyke T."/>
            <person name="Wu D."/>
            <person name="Pukall R."/>
            <person name="Steenblock K."/>
            <person name="Brambilla E."/>
            <person name="Klenk H.-P."/>
            <person name="Eisen J.A."/>
        </authorList>
    </citation>
    <scope>NUCLEOTIDE SEQUENCE [LARGE SCALE GENOMIC DNA]</scope>
    <source>
        <strain evidence="9">DSM 19664 / LMG 22246 / CIP 109416 / KR-200</strain>
    </source>
</reference>
<dbReference type="InterPro" id="IPR029056">
    <property type="entry name" value="Ribokinase-like"/>
</dbReference>
<dbReference type="GO" id="GO:0005524">
    <property type="term" value="F:ATP binding"/>
    <property type="evidence" value="ECO:0007669"/>
    <property type="project" value="UniProtKB-KW"/>
</dbReference>
<keyword evidence="3" id="KW-0808">Transferase</keyword>
<dbReference type="PANTHER" id="PTHR20858">
    <property type="entry name" value="PHOSPHOMETHYLPYRIMIDINE KINASE"/>
    <property type="match status" value="1"/>
</dbReference>
<dbReference type="PANTHER" id="PTHR20858:SF17">
    <property type="entry name" value="HYDROXYMETHYLPYRIMIDINE_PHOSPHOMETHYLPYRIMIDINE KINASE THI20-RELATED"/>
    <property type="match status" value="1"/>
</dbReference>
<evidence type="ECO:0000313" key="8">
    <source>
        <dbReference type="EMBL" id="AFZ65808.1"/>
    </source>
</evidence>
<dbReference type="GO" id="GO:0005829">
    <property type="term" value="C:cytosol"/>
    <property type="evidence" value="ECO:0007669"/>
    <property type="project" value="TreeGrafter"/>
</dbReference>
<keyword evidence="5 8" id="KW-0418">Kinase</keyword>
<dbReference type="HOGENOM" id="CLU_020520_0_0_0"/>
<dbReference type="STRING" id="937777.Deipe_0205"/>
<gene>
    <name evidence="8" type="ordered locus">Deipe_0205</name>
</gene>
<evidence type="ECO:0000256" key="6">
    <source>
        <dbReference type="ARBA" id="ARBA00022840"/>
    </source>
</evidence>
<dbReference type="Gene3D" id="3.40.1190.20">
    <property type="match status" value="1"/>
</dbReference>
<dbReference type="Pfam" id="PF08543">
    <property type="entry name" value="Phos_pyr_kin"/>
    <property type="match status" value="1"/>
</dbReference>
<keyword evidence="6" id="KW-0067">ATP-binding</keyword>
<feature type="domain" description="Pyridoxamine kinase/Phosphomethylpyrimidine kinase" evidence="7">
    <location>
        <begin position="14"/>
        <end position="255"/>
    </location>
</feature>
<protein>
    <recommendedName>
        <fullName evidence="2">hydroxymethylpyrimidine kinase</fullName>
        <ecNumber evidence="2">2.7.1.49</ecNumber>
    </recommendedName>
</protein>
<dbReference type="InterPro" id="IPR013749">
    <property type="entry name" value="PM/HMP-P_kinase-1"/>
</dbReference>
<evidence type="ECO:0000256" key="1">
    <source>
        <dbReference type="ARBA" id="ARBA00004948"/>
    </source>
</evidence>
<dbReference type="EC" id="2.7.1.49" evidence="2"/>
<proteinExistence type="predicted"/>
<name>K9ZVZ5_DEIPD</name>
<evidence type="ECO:0000256" key="2">
    <source>
        <dbReference type="ARBA" id="ARBA00012135"/>
    </source>
</evidence>
<dbReference type="OrthoDB" id="9810880at2"/>
<evidence type="ECO:0000256" key="3">
    <source>
        <dbReference type="ARBA" id="ARBA00022679"/>
    </source>
</evidence>
<dbReference type="Proteomes" id="UP000010467">
    <property type="component" value="Chromosome"/>
</dbReference>
<dbReference type="AlphaFoldDB" id="K9ZVZ5"/>
<dbReference type="GO" id="GO:0009228">
    <property type="term" value="P:thiamine biosynthetic process"/>
    <property type="evidence" value="ECO:0007669"/>
    <property type="project" value="InterPro"/>
</dbReference>
<dbReference type="KEGG" id="dpd:Deipe_0205"/>
<dbReference type="PATRIC" id="fig|937777.3.peg.213"/>
<evidence type="ECO:0000313" key="9">
    <source>
        <dbReference type="Proteomes" id="UP000010467"/>
    </source>
</evidence>
<keyword evidence="4" id="KW-0547">Nucleotide-binding</keyword>
<sequence length="260" mass="26710">MKTRPVALTVAGSDSGAGAGIQADLKTFAAHGVYGTSAITLVTAQNTLGVQAVHHLPPELVRAQLRSVLHDFPVAVVKTGALGSAATVRVVAETLRATGLPLVVDPVLVSTSGSRLLAQDALTVLREELLPLATLVTPNRAEAEVLLGLPEGALMEAAALQALAWRALPFPLLVTGTHACGEVVSDHLYAPDHRVITARQQHTRHTHGTGCTLASAVAANLARGTALPEAVLHAHAYVQRAMRASPGLGGGHGPLGHVPA</sequence>